<organism evidence="3">
    <name type="scientific">marine sediment metagenome</name>
    <dbReference type="NCBI Taxonomy" id="412755"/>
    <lineage>
        <taxon>unclassified sequences</taxon>
        <taxon>metagenomes</taxon>
        <taxon>ecological metagenomes</taxon>
    </lineage>
</organism>
<evidence type="ECO:0000259" key="2">
    <source>
        <dbReference type="Pfam" id="PF01978"/>
    </source>
</evidence>
<dbReference type="EMBL" id="LAZR01000731">
    <property type="protein sequence ID" value="KKN59314.1"/>
    <property type="molecule type" value="Genomic_DNA"/>
</dbReference>
<dbReference type="PANTHER" id="PTHR34293">
    <property type="entry name" value="HTH-TYPE TRANSCRIPTIONAL REGULATOR TRMBL2"/>
    <property type="match status" value="1"/>
</dbReference>
<feature type="domain" description="Transcription regulator TrmB N-terminal" evidence="2">
    <location>
        <begin position="10"/>
        <end position="73"/>
    </location>
</feature>
<name>A0A0F9RWY5_9ZZZZ</name>
<protein>
    <recommendedName>
        <fullName evidence="2">Transcription regulator TrmB N-terminal domain-containing protein</fullName>
    </recommendedName>
</protein>
<dbReference type="InterPro" id="IPR051797">
    <property type="entry name" value="TrmB-like"/>
</dbReference>
<evidence type="ECO:0000256" key="1">
    <source>
        <dbReference type="SAM" id="Coils"/>
    </source>
</evidence>
<dbReference type="Gene3D" id="1.10.10.10">
    <property type="entry name" value="Winged helix-like DNA-binding domain superfamily/Winged helix DNA-binding domain"/>
    <property type="match status" value="1"/>
</dbReference>
<proteinExistence type="predicted"/>
<feature type="coiled-coil region" evidence="1">
    <location>
        <begin position="81"/>
        <end position="108"/>
    </location>
</feature>
<gene>
    <name evidence="3" type="ORF">LCGC14_0543400</name>
</gene>
<dbReference type="SUPFAM" id="SSF46785">
    <property type="entry name" value="Winged helix' DNA-binding domain"/>
    <property type="match status" value="1"/>
</dbReference>
<evidence type="ECO:0000313" key="3">
    <source>
        <dbReference type="EMBL" id="KKN59314.1"/>
    </source>
</evidence>
<sequence>MIASTIVSFLNDIGFSEIQIKIYRYLLENKQGTINDIKTVLNLSYTQVYHNLLFLLKKKVIDQTYTKPKSYTRRNPKIALSELLNIKYNNLKDRVKNLDEEIKVQESKFGRCLKDVSFYHYSKVNLAIENFYDLIDIAQKEIILTFLPLNIIKRLESSLYEATMRGVRLKFYFSFSDFEYERNYLEEITSIFKRLRIEIIQTDERTCTVARFNDQIVNMGNIIIDEDFFNSITFKGEEIFHVDGFRAPMVAKQTKGYLNNNNVIKRIEIEYPESIQNILSIIGRNKSIKTRDLSKKSKLGGGKLKEYLQLLINEEKIKETVLNEGTGRPATYYSLIKV</sequence>
<dbReference type="InterPro" id="IPR002831">
    <property type="entry name" value="Tscrpt_reg_TrmB_N"/>
</dbReference>
<keyword evidence="1" id="KW-0175">Coiled coil</keyword>
<dbReference type="InterPro" id="IPR036390">
    <property type="entry name" value="WH_DNA-bd_sf"/>
</dbReference>
<dbReference type="AlphaFoldDB" id="A0A0F9RWY5"/>
<comment type="caution">
    <text evidence="3">The sequence shown here is derived from an EMBL/GenBank/DDBJ whole genome shotgun (WGS) entry which is preliminary data.</text>
</comment>
<dbReference type="InterPro" id="IPR036388">
    <property type="entry name" value="WH-like_DNA-bd_sf"/>
</dbReference>
<accession>A0A0F9RWY5</accession>
<dbReference type="PANTHER" id="PTHR34293:SF1">
    <property type="entry name" value="HTH-TYPE TRANSCRIPTIONAL REGULATOR TRMBL2"/>
    <property type="match status" value="1"/>
</dbReference>
<reference evidence="3" key="1">
    <citation type="journal article" date="2015" name="Nature">
        <title>Complex archaea that bridge the gap between prokaryotes and eukaryotes.</title>
        <authorList>
            <person name="Spang A."/>
            <person name="Saw J.H."/>
            <person name="Jorgensen S.L."/>
            <person name="Zaremba-Niedzwiedzka K."/>
            <person name="Martijn J."/>
            <person name="Lind A.E."/>
            <person name="van Eijk R."/>
            <person name="Schleper C."/>
            <person name="Guy L."/>
            <person name="Ettema T.J."/>
        </authorList>
    </citation>
    <scope>NUCLEOTIDE SEQUENCE</scope>
</reference>
<dbReference type="Pfam" id="PF01978">
    <property type="entry name" value="TrmB"/>
    <property type="match status" value="1"/>
</dbReference>